<name>A0A382RCT1_9ZZZZ</name>
<dbReference type="EMBL" id="UINC01120367">
    <property type="protein sequence ID" value="SVC94808.1"/>
    <property type="molecule type" value="Genomic_DNA"/>
</dbReference>
<evidence type="ECO:0000313" key="1">
    <source>
        <dbReference type="EMBL" id="SVC94808.1"/>
    </source>
</evidence>
<organism evidence="1">
    <name type="scientific">marine metagenome</name>
    <dbReference type="NCBI Taxonomy" id="408172"/>
    <lineage>
        <taxon>unclassified sequences</taxon>
        <taxon>metagenomes</taxon>
        <taxon>ecological metagenomes</taxon>
    </lineage>
</organism>
<protein>
    <submittedName>
        <fullName evidence="1">Uncharacterized protein</fullName>
    </submittedName>
</protein>
<gene>
    <name evidence="1" type="ORF">METZ01_LOCUS347662</name>
</gene>
<reference evidence="1" key="1">
    <citation type="submission" date="2018-05" db="EMBL/GenBank/DDBJ databases">
        <authorList>
            <person name="Lanie J.A."/>
            <person name="Ng W.-L."/>
            <person name="Kazmierczak K.M."/>
            <person name="Andrzejewski T.M."/>
            <person name="Davidsen T.M."/>
            <person name="Wayne K.J."/>
            <person name="Tettelin H."/>
            <person name="Glass J.I."/>
            <person name="Rusch D."/>
            <person name="Podicherti R."/>
            <person name="Tsui H.-C.T."/>
            <person name="Winkler M.E."/>
        </authorList>
    </citation>
    <scope>NUCLEOTIDE SEQUENCE</scope>
</reference>
<accession>A0A382RCT1</accession>
<sequence length="258" mass="30179">MSLNERVISIYEKEKPNLNFGGFSPASIDFFDDYPVEAIGKWNEANKEWYNDSKKEIFGEFLKPEFETLVSDLTKLISNLDPGIELDPRENIGRLTTQWKGAIPHYWAAVHTLDKDKRTDIQFFINLTALGLRVGIYTGEYDNAVKVWQGFIVRLSKNNDEVFQELKELESKGYLFINTDGHDYAMKSDGKVATVNDPQEMYEHVFNEKEFDIIFRIEKERMTDMSLIEEIMKCFVETRGLYEMLQPKSFDNYKRSLI</sequence>
<proteinExistence type="predicted"/>
<dbReference type="AlphaFoldDB" id="A0A382RCT1"/>